<dbReference type="VEuPathDB" id="FungiDB:EYZ11_003290"/>
<name>A0A4S3JQT9_9EURO</name>
<dbReference type="EMBL" id="SOSA01000082">
    <property type="protein sequence ID" value="THC97237.1"/>
    <property type="molecule type" value="Genomic_DNA"/>
</dbReference>
<sequence length="21" mass="2571">MFRYLFSHIGLYLFPFTGFTL</sequence>
<dbReference type="AlphaFoldDB" id="A0A4S3JQT9"/>
<accession>A0A4S3JQT9</accession>
<keyword evidence="2" id="KW-1185">Reference proteome</keyword>
<protein>
    <submittedName>
        <fullName evidence="1">Uncharacterized protein</fullName>
    </submittedName>
</protein>
<gene>
    <name evidence="1" type="ORF">EYZ11_003290</name>
</gene>
<dbReference type="Proteomes" id="UP000308092">
    <property type="component" value="Unassembled WGS sequence"/>
</dbReference>
<reference evidence="1 2" key="1">
    <citation type="submission" date="2019-03" db="EMBL/GenBank/DDBJ databases">
        <title>The genome sequence of a newly discovered highly antifungal drug resistant Aspergillus species, Aspergillus tanneri NIH 1004.</title>
        <authorList>
            <person name="Mounaud S."/>
            <person name="Singh I."/>
            <person name="Joardar V."/>
            <person name="Pakala S."/>
            <person name="Pakala S."/>
            <person name="Venepally P."/>
            <person name="Hoover J."/>
            <person name="Nierman W."/>
            <person name="Chung J."/>
            <person name="Losada L."/>
        </authorList>
    </citation>
    <scope>NUCLEOTIDE SEQUENCE [LARGE SCALE GENOMIC DNA]</scope>
    <source>
        <strain evidence="1 2">NIH1004</strain>
    </source>
</reference>
<evidence type="ECO:0000313" key="2">
    <source>
        <dbReference type="Proteomes" id="UP000308092"/>
    </source>
</evidence>
<evidence type="ECO:0000313" key="1">
    <source>
        <dbReference type="EMBL" id="THC97237.1"/>
    </source>
</evidence>
<organism evidence="1 2">
    <name type="scientific">Aspergillus tanneri</name>
    <dbReference type="NCBI Taxonomy" id="1220188"/>
    <lineage>
        <taxon>Eukaryota</taxon>
        <taxon>Fungi</taxon>
        <taxon>Dikarya</taxon>
        <taxon>Ascomycota</taxon>
        <taxon>Pezizomycotina</taxon>
        <taxon>Eurotiomycetes</taxon>
        <taxon>Eurotiomycetidae</taxon>
        <taxon>Eurotiales</taxon>
        <taxon>Aspergillaceae</taxon>
        <taxon>Aspergillus</taxon>
        <taxon>Aspergillus subgen. Circumdati</taxon>
    </lineage>
</organism>
<proteinExistence type="predicted"/>
<comment type="caution">
    <text evidence="1">The sequence shown here is derived from an EMBL/GenBank/DDBJ whole genome shotgun (WGS) entry which is preliminary data.</text>
</comment>